<reference evidence="1" key="1">
    <citation type="submission" date="2020-07" db="EMBL/GenBank/DDBJ databases">
        <title>The High-quality genome of the commercially important snow crab, Chionoecetes opilio.</title>
        <authorList>
            <person name="Jeong J.-H."/>
            <person name="Ryu S."/>
        </authorList>
    </citation>
    <scope>NUCLEOTIDE SEQUENCE</scope>
    <source>
        <strain evidence="1">MADBK_172401_WGS</strain>
        <tissue evidence="1">Digestive gland</tissue>
    </source>
</reference>
<sequence length="379" mass="42903">MAGGARRLPCVTTTNSPWSPRPPFEAGDPLVLHRMLLRFPPGLAVEIDRCPHFGSLGHPLLSCSFGKFWFLRALSLRNLKKSWRPRRDLLSRLWRSGRACAPFTCPRAGGSTSDALALPALVITRNTSTLTTNQGNEATIDSESDVNALFESLPEDHKTLVKVITEIITTNLNDKLTDIQKKIAEKDKQIHLLKNDITTLKCRVDDLELHLDNVDQYERRDTVILSGASIPPETTQENTTNVTTQVIKDQLKINIKESDISVSHRLGPKRQQVNRPIIVKLVNRSLKQDLVGACIQLRPQLYVNESLTPKRRGLLNKILTIRKAHKQKFQQCYTQDGRITIKLRNSTIKHTIIDEKQLTTFLEKYPEMMDTYQQSASST</sequence>
<name>A0A8J4XR77_CHIOP</name>
<comment type="caution">
    <text evidence="1">The sequence shown here is derived from an EMBL/GenBank/DDBJ whole genome shotgun (WGS) entry which is preliminary data.</text>
</comment>
<keyword evidence="2" id="KW-1185">Reference proteome</keyword>
<dbReference type="EMBL" id="JACEEZ010022605">
    <property type="protein sequence ID" value="KAG0712240.1"/>
    <property type="molecule type" value="Genomic_DNA"/>
</dbReference>
<accession>A0A8J4XR77</accession>
<dbReference type="OrthoDB" id="5960234at2759"/>
<protein>
    <submittedName>
        <fullName evidence="1">Uncharacterized protein</fullName>
    </submittedName>
</protein>
<dbReference type="AlphaFoldDB" id="A0A8J4XR77"/>
<evidence type="ECO:0000313" key="2">
    <source>
        <dbReference type="Proteomes" id="UP000770661"/>
    </source>
</evidence>
<proteinExistence type="predicted"/>
<evidence type="ECO:0000313" key="1">
    <source>
        <dbReference type="EMBL" id="KAG0712240.1"/>
    </source>
</evidence>
<organism evidence="1 2">
    <name type="scientific">Chionoecetes opilio</name>
    <name type="common">Atlantic snow crab</name>
    <name type="synonym">Cancer opilio</name>
    <dbReference type="NCBI Taxonomy" id="41210"/>
    <lineage>
        <taxon>Eukaryota</taxon>
        <taxon>Metazoa</taxon>
        <taxon>Ecdysozoa</taxon>
        <taxon>Arthropoda</taxon>
        <taxon>Crustacea</taxon>
        <taxon>Multicrustacea</taxon>
        <taxon>Malacostraca</taxon>
        <taxon>Eumalacostraca</taxon>
        <taxon>Eucarida</taxon>
        <taxon>Decapoda</taxon>
        <taxon>Pleocyemata</taxon>
        <taxon>Brachyura</taxon>
        <taxon>Eubrachyura</taxon>
        <taxon>Majoidea</taxon>
        <taxon>Majidae</taxon>
        <taxon>Chionoecetes</taxon>
    </lineage>
</organism>
<dbReference type="Proteomes" id="UP000770661">
    <property type="component" value="Unassembled WGS sequence"/>
</dbReference>
<gene>
    <name evidence="1" type="ORF">GWK47_002134</name>
</gene>